<dbReference type="EMBL" id="JABSTR010000001">
    <property type="protein sequence ID" value="KAH9360616.1"/>
    <property type="molecule type" value="Genomic_DNA"/>
</dbReference>
<sequence>MTSGSSFFQFWLLSAMAKRNLMTKARDLSKAEALLASAGTPPQNYVLPYFAYDNLQNSVAVSVAAISMPYFHGPGTKAMRHGGLGFPYALELVRAFDPSGQGKVDVRDVPVNESVLAAWKEEIAKKAAESALCSTKVRGDRKAGALAGTTHPFPEVPAIEIAYRAFESSLDQERVPESDVVKQKQVFFIASCLVMCSLPGSFNRHRLDCNKAVANFPPFRDAFNCPSGVWLNYTNKCGFFD</sequence>
<proteinExistence type="predicted"/>
<protein>
    <recommendedName>
        <fullName evidence="1">Peptidase M13 C-terminal domain-containing protein</fullName>
    </recommendedName>
</protein>
<keyword evidence="3" id="KW-1185">Reference proteome</keyword>
<dbReference type="Pfam" id="PF01431">
    <property type="entry name" value="Peptidase_M13"/>
    <property type="match status" value="1"/>
</dbReference>
<dbReference type="Gene3D" id="3.40.390.10">
    <property type="entry name" value="Collagenase (Catalytic Domain)"/>
    <property type="match status" value="1"/>
</dbReference>
<dbReference type="GO" id="GO:0005886">
    <property type="term" value="C:plasma membrane"/>
    <property type="evidence" value="ECO:0007669"/>
    <property type="project" value="TreeGrafter"/>
</dbReference>
<dbReference type="InterPro" id="IPR024079">
    <property type="entry name" value="MetalloPept_cat_dom_sf"/>
</dbReference>
<dbReference type="GO" id="GO:0004222">
    <property type="term" value="F:metalloendopeptidase activity"/>
    <property type="evidence" value="ECO:0007669"/>
    <property type="project" value="InterPro"/>
</dbReference>
<evidence type="ECO:0000313" key="2">
    <source>
        <dbReference type="EMBL" id="KAH9360616.1"/>
    </source>
</evidence>
<comment type="caution">
    <text evidence="2">The sequence shown here is derived from an EMBL/GenBank/DDBJ whole genome shotgun (WGS) entry which is preliminary data.</text>
</comment>
<feature type="domain" description="Peptidase M13 C-terminal" evidence="1">
    <location>
        <begin position="52"/>
        <end position="237"/>
    </location>
</feature>
<evidence type="ECO:0000313" key="3">
    <source>
        <dbReference type="Proteomes" id="UP000821853"/>
    </source>
</evidence>
<gene>
    <name evidence="2" type="ORF">HPB48_007563</name>
</gene>
<dbReference type="VEuPathDB" id="VectorBase:HLOH_046512"/>
<evidence type="ECO:0000259" key="1">
    <source>
        <dbReference type="Pfam" id="PF01431"/>
    </source>
</evidence>
<dbReference type="OMA" id="TLMMANC"/>
<dbReference type="GO" id="GO:0016485">
    <property type="term" value="P:protein processing"/>
    <property type="evidence" value="ECO:0007669"/>
    <property type="project" value="TreeGrafter"/>
</dbReference>
<dbReference type="PANTHER" id="PTHR11733:SF241">
    <property type="entry name" value="GH26575P-RELATED"/>
    <property type="match status" value="1"/>
</dbReference>
<reference evidence="2 3" key="1">
    <citation type="journal article" date="2020" name="Cell">
        <title>Large-Scale Comparative Analyses of Tick Genomes Elucidate Their Genetic Diversity and Vector Capacities.</title>
        <authorList>
            <consortium name="Tick Genome and Microbiome Consortium (TIGMIC)"/>
            <person name="Jia N."/>
            <person name="Wang J."/>
            <person name="Shi W."/>
            <person name="Du L."/>
            <person name="Sun Y."/>
            <person name="Zhan W."/>
            <person name="Jiang J.F."/>
            <person name="Wang Q."/>
            <person name="Zhang B."/>
            <person name="Ji P."/>
            <person name="Bell-Sakyi L."/>
            <person name="Cui X.M."/>
            <person name="Yuan T.T."/>
            <person name="Jiang B.G."/>
            <person name="Yang W.F."/>
            <person name="Lam T.T."/>
            <person name="Chang Q.C."/>
            <person name="Ding S.J."/>
            <person name="Wang X.J."/>
            <person name="Zhu J.G."/>
            <person name="Ruan X.D."/>
            <person name="Zhao L."/>
            <person name="Wei J.T."/>
            <person name="Ye R.Z."/>
            <person name="Que T.C."/>
            <person name="Du C.H."/>
            <person name="Zhou Y.H."/>
            <person name="Cheng J.X."/>
            <person name="Dai P.F."/>
            <person name="Guo W.B."/>
            <person name="Han X.H."/>
            <person name="Huang E.J."/>
            <person name="Li L.F."/>
            <person name="Wei W."/>
            <person name="Gao Y.C."/>
            <person name="Liu J.Z."/>
            <person name="Shao H.Z."/>
            <person name="Wang X."/>
            <person name="Wang C.C."/>
            <person name="Yang T.C."/>
            <person name="Huo Q.B."/>
            <person name="Li W."/>
            <person name="Chen H.Y."/>
            <person name="Chen S.E."/>
            <person name="Zhou L.G."/>
            <person name="Ni X.B."/>
            <person name="Tian J.H."/>
            <person name="Sheng Y."/>
            <person name="Liu T."/>
            <person name="Pan Y.S."/>
            <person name="Xia L.Y."/>
            <person name="Li J."/>
            <person name="Zhao F."/>
            <person name="Cao W.C."/>
        </authorList>
    </citation>
    <scope>NUCLEOTIDE SEQUENCE [LARGE SCALE GENOMIC DNA]</scope>
    <source>
        <strain evidence="2">HaeL-2018</strain>
    </source>
</reference>
<dbReference type="Proteomes" id="UP000821853">
    <property type="component" value="Chromosome 1"/>
</dbReference>
<dbReference type="SUPFAM" id="SSF55486">
    <property type="entry name" value="Metalloproteases ('zincins'), catalytic domain"/>
    <property type="match status" value="1"/>
</dbReference>
<dbReference type="PROSITE" id="PS51885">
    <property type="entry name" value="NEPRILYSIN"/>
    <property type="match status" value="1"/>
</dbReference>
<dbReference type="PANTHER" id="PTHR11733">
    <property type="entry name" value="ZINC METALLOPROTEASE FAMILY M13 NEPRILYSIN-RELATED"/>
    <property type="match status" value="1"/>
</dbReference>
<accession>A0A9J6FDA2</accession>
<organism evidence="2 3">
    <name type="scientific">Haemaphysalis longicornis</name>
    <name type="common">Bush tick</name>
    <dbReference type="NCBI Taxonomy" id="44386"/>
    <lineage>
        <taxon>Eukaryota</taxon>
        <taxon>Metazoa</taxon>
        <taxon>Ecdysozoa</taxon>
        <taxon>Arthropoda</taxon>
        <taxon>Chelicerata</taxon>
        <taxon>Arachnida</taxon>
        <taxon>Acari</taxon>
        <taxon>Parasitiformes</taxon>
        <taxon>Ixodida</taxon>
        <taxon>Ixodoidea</taxon>
        <taxon>Ixodidae</taxon>
        <taxon>Haemaphysalinae</taxon>
        <taxon>Haemaphysalis</taxon>
    </lineage>
</organism>
<dbReference type="AlphaFoldDB" id="A0A9J6FDA2"/>
<name>A0A9J6FDA2_HAELO</name>
<dbReference type="InterPro" id="IPR000718">
    <property type="entry name" value="Peptidase_M13"/>
</dbReference>
<dbReference type="InterPro" id="IPR018497">
    <property type="entry name" value="Peptidase_M13_C"/>
</dbReference>